<reference evidence="2 4" key="2">
    <citation type="journal article" date="2017" name="Infect. Genet. Evol.">
        <title>The new phylogeny of the genus Mycobacterium: The old and the news.</title>
        <authorList>
            <person name="Tortoli E."/>
            <person name="Fedrizzi T."/>
            <person name="Meehan C.J."/>
            <person name="Trovato A."/>
            <person name="Grottola A."/>
            <person name="Giacobazzi E."/>
            <person name="Serpini G.F."/>
            <person name="Tagliazucchi S."/>
            <person name="Fabio A."/>
            <person name="Bettua C."/>
            <person name="Bertorelli R."/>
            <person name="Frascaro F."/>
            <person name="De Sanctis V."/>
            <person name="Pecorari M."/>
            <person name="Jousson O."/>
            <person name="Segata N."/>
            <person name="Cirillo D.M."/>
        </authorList>
    </citation>
    <scope>NUCLEOTIDE SEQUENCE [LARGE SCALE GENOMIC DNA]</scope>
    <source>
        <strain evidence="2 4">NCTC 12882</strain>
    </source>
</reference>
<reference evidence="1 3" key="1">
    <citation type="submission" date="2016-01" db="EMBL/GenBank/DDBJ databases">
        <title>The new phylogeny of the genus Mycobacterium.</title>
        <authorList>
            <person name="Tarcisio F."/>
            <person name="Conor M."/>
            <person name="Antonella G."/>
            <person name="Elisabetta G."/>
            <person name="Giulia F.S."/>
            <person name="Sara T."/>
            <person name="Anna F."/>
            <person name="Clotilde B."/>
            <person name="Roberto B."/>
            <person name="Veronica D.S."/>
            <person name="Fabio R."/>
            <person name="Monica P."/>
            <person name="Olivier J."/>
            <person name="Enrico T."/>
            <person name="Nicola S."/>
        </authorList>
    </citation>
    <scope>NUCLEOTIDE SEQUENCE [LARGE SCALE GENOMIC DNA]</scope>
    <source>
        <strain evidence="1 3">DSM 44243</strain>
    </source>
</reference>
<comment type="caution">
    <text evidence="1">The sequence shown here is derived from an EMBL/GenBank/DDBJ whole genome shotgun (WGS) entry which is preliminary data.</text>
</comment>
<keyword evidence="3" id="KW-1185">Reference proteome</keyword>
<name>A0A1X1RRZ9_MYCCE</name>
<dbReference type="RefSeq" id="WP_085167959.1">
    <property type="nucleotide sequence ID" value="NZ_LQOM01000024.1"/>
</dbReference>
<dbReference type="Proteomes" id="UP000193907">
    <property type="component" value="Unassembled WGS sequence"/>
</dbReference>
<protein>
    <submittedName>
        <fullName evidence="1">Uncharacterized protein</fullName>
    </submittedName>
</protein>
<proteinExistence type="predicted"/>
<feature type="non-terminal residue" evidence="1">
    <location>
        <position position="1"/>
    </location>
</feature>
<gene>
    <name evidence="1" type="ORF">AWB95_08085</name>
    <name evidence="2" type="ORF">CQY23_15585</name>
</gene>
<dbReference type="STRING" id="28045.AWB95_08085"/>
<dbReference type="AlphaFoldDB" id="A0A1X1RRZ9"/>
<evidence type="ECO:0000313" key="1">
    <source>
        <dbReference type="EMBL" id="ORV14589.1"/>
    </source>
</evidence>
<organism evidence="1 3">
    <name type="scientific">Mycobacterium celatum</name>
    <dbReference type="NCBI Taxonomy" id="28045"/>
    <lineage>
        <taxon>Bacteria</taxon>
        <taxon>Bacillati</taxon>
        <taxon>Actinomycetota</taxon>
        <taxon>Actinomycetes</taxon>
        <taxon>Mycobacteriales</taxon>
        <taxon>Mycobacteriaceae</taxon>
        <taxon>Mycobacterium</taxon>
    </lineage>
</organism>
<sequence>TLQTGPTNPWSKSNEPSLHQNQGTSIAVHVFLRWRHKYLISVVTDGLVIDRRRDPYSLVDAQLGLWVDMGVALHLHSGRHRFVLGGRDRRVSPATPLDVPPVHYVDAWLSEADFDELLVLGGRSAARGPASGEPTRCLLFPNPLVIQQLGPLALRKKRRLMRSLTQPQLFIDVDNDAIRVIDPDSNVLRASASVQQVTTTSATYRLTGDDAGQYFSTMPAMAVSVPGMQPLTIGCRDFRGLERRFSWPANVAITNEPPAYAVSAADWLTLTDGLGLAADVEDSAQ</sequence>
<evidence type="ECO:0000313" key="4">
    <source>
        <dbReference type="Proteomes" id="UP000230971"/>
    </source>
</evidence>
<dbReference type="EMBL" id="PDKV01000020">
    <property type="protein sequence ID" value="PIB78004.1"/>
    <property type="molecule type" value="Genomic_DNA"/>
</dbReference>
<evidence type="ECO:0000313" key="2">
    <source>
        <dbReference type="EMBL" id="PIB78004.1"/>
    </source>
</evidence>
<evidence type="ECO:0000313" key="3">
    <source>
        <dbReference type="Proteomes" id="UP000193907"/>
    </source>
</evidence>
<dbReference type="EMBL" id="LQOM01000024">
    <property type="protein sequence ID" value="ORV14589.1"/>
    <property type="molecule type" value="Genomic_DNA"/>
</dbReference>
<dbReference type="Proteomes" id="UP000230971">
    <property type="component" value="Unassembled WGS sequence"/>
</dbReference>
<accession>A0A1X1RRZ9</accession>